<evidence type="ECO:0000259" key="2">
    <source>
        <dbReference type="PROSITE" id="PS50181"/>
    </source>
</evidence>
<dbReference type="SUPFAM" id="SSF81383">
    <property type="entry name" value="F-box domain"/>
    <property type="match status" value="1"/>
</dbReference>
<dbReference type="EMBL" id="JASBNA010000016">
    <property type="protein sequence ID" value="KAK7686519.1"/>
    <property type="molecule type" value="Genomic_DNA"/>
</dbReference>
<dbReference type="AlphaFoldDB" id="A0AAW0G498"/>
<reference evidence="3 4" key="1">
    <citation type="submission" date="2022-09" db="EMBL/GenBank/DDBJ databases">
        <authorList>
            <person name="Palmer J.M."/>
        </authorList>
    </citation>
    <scope>NUCLEOTIDE SEQUENCE [LARGE SCALE GENOMIC DNA]</scope>
    <source>
        <strain evidence="3 4">DSM 7382</strain>
    </source>
</reference>
<accession>A0AAW0G498</accession>
<comment type="caution">
    <text evidence="3">The sequence shown here is derived from an EMBL/GenBank/DDBJ whole genome shotgun (WGS) entry which is preliminary data.</text>
</comment>
<protein>
    <recommendedName>
        <fullName evidence="2">F-box domain-containing protein</fullName>
    </recommendedName>
</protein>
<dbReference type="InterPro" id="IPR001810">
    <property type="entry name" value="F-box_dom"/>
</dbReference>
<dbReference type="CDD" id="cd09917">
    <property type="entry name" value="F-box_SF"/>
    <property type="match status" value="1"/>
</dbReference>
<proteinExistence type="predicted"/>
<dbReference type="Proteomes" id="UP001385951">
    <property type="component" value="Unassembled WGS sequence"/>
</dbReference>
<evidence type="ECO:0000313" key="3">
    <source>
        <dbReference type="EMBL" id="KAK7686519.1"/>
    </source>
</evidence>
<sequence length="701" mass="82238">MAPGSKRKKVSETTEESKPLKRFARTRKGKLEELPNMPLDIIYEIFFYLLPLDILNLSRTNKAFHALLMDRSAAPFWIAARQNVPGLPEPFPGMSEPAFANLCFYPCCHICLKPQTQEVIWEYRARLCHACKKTSTESYLTLRHSDFYLKEMDRLLPYIDASVVGKTESEPEDWRRGIPRMFVSDKEEIETAWNALQDDTEEARKDFLNTQDKRYKEMRKHADLCKMWDHNKKLNRTNELYRIKLKRYDAIIAKLQELGYEEDIAFSKRHLRDKEALENHPFVRQSKPLTNRTWESHCADIFEFIEHNITPRRLYHEYRQNICTRIEILRRLVLKRMSPTLRPFFPRMRELVSFPEVQTMMDPFKSVKFDSQSRDHLVSIRDDLVASWEADCIRQLKESIRSAAPNLPEDDTILKLAIANLVVCTDGFCHTVFVDPWPSGVTHDCTFFGYRLHNVSGDRKWDDAPHSQDQDQWYDYIMNHILGYKWSKAFIRPLAHGIEKIVEISGKDPLQVTAAEMDQLDLRFFCARKVHRTGIIEILEWRQAAVQEAQSQDFNIRRPGKNDDENRHDWKIIPTEVREKIAHLELALKEFNGNYKAKQDIWHCAYCTIKRGTQANMIAHIKASHGIDTPKETDVFTDPEQVLQTNSSMYIVCDTRKEFAGELDREVEKAIKEDRVALESEICGTAIDWFFSFPIEHLKLN</sequence>
<feature type="region of interest" description="Disordered" evidence="1">
    <location>
        <begin position="1"/>
        <end position="21"/>
    </location>
</feature>
<dbReference type="InterPro" id="IPR036047">
    <property type="entry name" value="F-box-like_dom_sf"/>
</dbReference>
<dbReference type="PROSITE" id="PS50181">
    <property type="entry name" value="FBOX"/>
    <property type="match status" value="1"/>
</dbReference>
<evidence type="ECO:0000256" key="1">
    <source>
        <dbReference type="SAM" id="MobiDB-lite"/>
    </source>
</evidence>
<evidence type="ECO:0000313" key="4">
    <source>
        <dbReference type="Proteomes" id="UP001385951"/>
    </source>
</evidence>
<keyword evidence="4" id="KW-1185">Reference proteome</keyword>
<dbReference type="Pfam" id="PF00646">
    <property type="entry name" value="F-box"/>
    <property type="match status" value="1"/>
</dbReference>
<gene>
    <name evidence="3" type="ORF">QCA50_010117</name>
</gene>
<organism evidence="3 4">
    <name type="scientific">Cerrena zonata</name>
    <dbReference type="NCBI Taxonomy" id="2478898"/>
    <lineage>
        <taxon>Eukaryota</taxon>
        <taxon>Fungi</taxon>
        <taxon>Dikarya</taxon>
        <taxon>Basidiomycota</taxon>
        <taxon>Agaricomycotina</taxon>
        <taxon>Agaricomycetes</taxon>
        <taxon>Polyporales</taxon>
        <taxon>Cerrenaceae</taxon>
        <taxon>Cerrena</taxon>
    </lineage>
</organism>
<feature type="domain" description="F-box" evidence="2">
    <location>
        <begin position="31"/>
        <end position="80"/>
    </location>
</feature>
<dbReference type="SMART" id="SM00256">
    <property type="entry name" value="FBOX"/>
    <property type="match status" value="1"/>
</dbReference>
<feature type="compositionally biased region" description="Basic and acidic residues" evidence="1">
    <location>
        <begin position="10"/>
        <end position="19"/>
    </location>
</feature>
<name>A0AAW0G498_9APHY</name>